<dbReference type="AlphaFoldDB" id="A0A9Q3HFU5"/>
<comment type="caution">
    <text evidence="3">The sequence shown here is derived from an EMBL/GenBank/DDBJ whole genome shotgun (WGS) entry which is preliminary data.</text>
</comment>
<evidence type="ECO:0000313" key="4">
    <source>
        <dbReference type="Proteomes" id="UP000765509"/>
    </source>
</evidence>
<reference evidence="3" key="1">
    <citation type="submission" date="2021-03" db="EMBL/GenBank/DDBJ databases">
        <title>Draft genome sequence of rust myrtle Austropuccinia psidii MF-1, a brazilian biotype.</title>
        <authorList>
            <person name="Quecine M.C."/>
            <person name="Pachon D.M.R."/>
            <person name="Bonatelli M.L."/>
            <person name="Correr F.H."/>
            <person name="Franceschini L.M."/>
            <person name="Leite T.F."/>
            <person name="Margarido G.R.A."/>
            <person name="Almeida C.A."/>
            <person name="Ferrarezi J.A."/>
            <person name="Labate C.A."/>
        </authorList>
    </citation>
    <scope>NUCLEOTIDE SEQUENCE</scope>
    <source>
        <strain evidence="3">MF-1</strain>
    </source>
</reference>
<feature type="domain" description="DUF7872" evidence="2">
    <location>
        <begin position="95"/>
        <end position="168"/>
    </location>
</feature>
<dbReference type="PANTHER" id="PTHR33339:SF1">
    <property type="entry name" value="LYSM DOMAIN-CONTAINING PROTEIN"/>
    <property type="match status" value="1"/>
</dbReference>
<keyword evidence="1" id="KW-0732">Signal</keyword>
<dbReference type="Proteomes" id="UP000765509">
    <property type="component" value="Unassembled WGS sequence"/>
</dbReference>
<evidence type="ECO:0000259" key="2">
    <source>
        <dbReference type="Pfam" id="PF25278"/>
    </source>
</evidence>
<organism evidence="3 4">
    <name type="scientific">Austropuccinia psidii MF-1</name>
    <dbReference type="NCBI Taxonomy" id="1389203"/>
    <lineage>
        <taxon>Eukaryota</taxon>
        <taxon>Fungi</taxon>
        <taxon>Dikarya</taxon>
        <taxon>Basidiomycota</taxon>
        <taxon>Pucciniomycotina</taxon>
        <taxon>Pucciniomycetes</taxon>
        <taxon>Pucciniales</taxon>
        <taxon>Sphaerophragmiaceae</taxon>
        <taxon>Austropuccinia</taxon>
    </lineage>
</organism>
<keyword evidence="4" id="KW-1185">Reference proteome</keyword>
<evidence type="ECO:0000256" key="1">
    <source>
        <dbReference type="SAM" id="SignalP"/>
    </source>
</evidence>
<accession>A0A9Q3HFU5</accession>
<dbReference type="PANTHER" id="PTHR33339">
    <property type="entry name" value="LYSM DOMAIN-CONTAINING PROTEIN"/>
    <property type="match status" value="1"/>
</dbReference>
<feature type="chain" id="PRO_5040459780" description="DUF7872 domain-containing protein" evidence="1">
    <location>
        <begin position="24"/>
        <end position="184"/>
    </location>
</feature>
<dbReference type="EMBL" id="AVOT02015808">
    <property type="protein sequence ID" value="MBW0500425.1"/>
    <property type="molecule type" value="Genomic_DNA"/>
</dbReference>
<dbReference type="Pfam" id="PF25278">
    <property type="entry name" value="DUF7872"/>
    <property type="match status" value="1"/>
</dbReference>
<gene>
    <name evidence="3" type="ORF">O181_040140</name>
</gene>
<protein>
    <recommendedName>
        <fullName evidence="2">DUF7872 domain-containing protein</fullName>
    </recommendedName>
</protein>
<evidence type="ECO:0000313" key="3">
    <source>
        <dbReference type="EMBL" id="MBW0500425.1"/>
    </source>
</evidence>
<proteinExistence type="predicted"/>
<sequence length="184" mass="20650">MKFQPLILLFTVSLSSNPLTASAKSDSSSIKTQADFHPDQRAWAELKMDEYISTYPHGKTINFKVLEQRQNLVFEEPLTFVSAFCTIPRSTLTKLDTQDGIFGALRGGDIVALTPNQSALAIRQTATNFFRVRGVVMVLHSMNKCDDSGLNGAWHQADRLSYCGPDKMCIHKKRLISFLSYRQS</sequence>
<name>A0A9Q3HFU5_9BASI</name>
<feature type="signal peptide" evidence="1">
    <location>
        <begin position="1"/>
        <end position="23"/>
    </location>
</feature>
<dbReference type="InterPro" id="IPR057194">
    <property type="entry name" value="DUF7872"/>
</dbReference>